<evidence type="ECO:0000313" key="5">
    <source>
        <dbReference type="Proteomes" id="UP000299102"/>
    </source>
</evidence>
<organism evidence="4 5">
    <name type="scientific">Eumeta variegata</name>
    <name type="common">Bagworm moth</name>
    <name type="synonym">Eumeta japonica</name>
    <dbReference type="NCBI Taxonomy" id="151549"/>
    <lineage>
        <taxon>Eukaryota</taxon>
        <taxon>Metazoa</taxon>
        <taxon>Ecdysozoa</taxon>
        <taxon>Arthropoda</taxon>
        <taxon>Hexapoda</taxon>
        <taxon>Insecta</taxon>
        <taxon>Pterygota</taxon>
        <taxon>Neoptera</taxon>
        <taxon>Endopterygota</taxon>
        <taxon>Lepidoptera</taxon>
        <taxon>Glossata</taxon>
        <taxon>Ditrysia</taxon>
        <taxon>Tineoidea</taxon>
        <taxon>Psychidae</taxon>
        <taxon>Oiketicinae</taxon>
        <taxon>Eumeta</taxon>
    </lineage>
</organism>
<dbReference type="GO" id="GO:0048029">
    <property type="term" value="F:monosaccharide binding"/>
    <property type="evidence" value="ECO:0007669"/>
    <property type="project" value="TreeGrafter"/>
</dbReference>
<keyword evidence="3 4" id="KW-0413">Isomerase</keyword>
<evidence type="ECO:0000313" key="4">
    <source>
        <dbReference type="EMBL" id="GBP95694.1"/>
    </source>
</evidence>
<dbReference type="AlphaFoldDB" id="A0A4C2A923"/>
<accession>A0A4C2A923</accession>
<comment type="caution">
    <text evidence="4">The sequence shown here is derived from an EMBL/GenBank/DDBJ whole genome shotgun (WGS) entry which is preliminary data.</text>
</comment>
<keyword evidence="1" id="KW-0312">Gluconeogenesis</keyword>
<keyword evidence="5" id="KW-1185">Reference proteome</keyword>
<dbReference type="PANTHER" id="PTHR11469:SF1">
    <property type="entry name" value="GLUCOSE-6-PHOSPHATE ISOMERASE"/>
    <property type="match status" value="1"/>
</dbReference>
<name>A0A4C2A923_EUMVA</name>
<protein>
    <submittedName>
        <fullName evidence="4">Glucose-6-phosphate isomerase</fullName>
    </submittedName>
</protein>
<evidence type="ECO:0000256" key="3">
    <source>
        <dbReference type="ARBA" id="ARBA00023235"/>
    </source>
</evidence>
<dbReference type="GO" id="GO:0006094">
    <property type="term" value="P:gluconeogenesis"/>
    <property type="evidence" value="ECO:0007669"/>
    <property type="project" value="UniProtKB-KW"/>
</dbReference>
<dbReference type="GO" id="GO:0004347">
    <property type="term" value="F:glucose-6-phosphate isomerase activity"/>
    <property type="evidence" value="ECO:0007669"/>
    <property type="project" value="InterPro"/>
</dbReference>
<dbReference type="SUPFAM" id="SSF53697">
    <property type="entry name" value="SIS domain"/>
    <property type="match status" value="1"/>
</dbReference>
<dbReference type="PROSITE" id="PS51463">
    <property type="entry name" value="P_GLUCOSE_ISOMERASE_3"/>
    <property type="match status" value="1"/>
</dbReference>
<dbReference type="OrthoDB" id="5831190at2759"/>
<sequence length="117" mass="13275">MEAKVNLKQDPAYQKLQEFYNSNSDKINILKLSNKTMKDLINTAMALLLNLAKSRGVEEAMFSGKKINFTEDRAVLHIALRNRANRPILVNGKDVMPDVNDVLQHMKEFSEQVVSGQ</sequence>
<dbReference type="Proteomes" id="UP000299102">
    <property type="component" value="Unassembled WGS sequence"/>
</dbReference>
<dbReference type="GO" id="GO:0051156">
    <property type="term" value="P:glucose 6-phosphate metabolic process"/>
    <property type="evidence" value="ECO:0007669"/>
    <property type="project" value="TreeGrafter"/>
</dbReference>
<evidence type="ECO:0000256" key="2">
    <source>
        <dbReference type="ARBA" id="ARBA00023152"/>
    </source>
</evidence>
<dbReference type="Pfam" id="PF00342">
    <property type="entry name" value="PGI"/>
    <property type="match status" value="1"/>
</dbReference>
<dbReference type="InterPro" id="IPR001672">
    <property type="entry name" value="G6P_Isomerase"/>
</dbReference>
<dbReference type="InterPro" id="IPR046348">
    <property type="entry name" value="SIS_dom_sf"/>
</dbReference>
<dbReference type="STRING" id="151549.A0A4C2A923"/>
<dbReference type="PANTHER" id="PTHR11469">
    <property type="entry name" value="GLUCOSE-6-PHOSPHATE ISOMERASE"/>
    <property type="match status" value="1"/>
</dbReference>
<reference evidence="4 5" key="1">
    <citation type="journal article" date="2019" name="Commun. Biol.">
        <title>The bagworm genome reveals a unique fibroin gene that provides high tensile strength.</title>
        <authorList>
            <person name="Kono N."/>
            <person name="Nakamura H."/>
            <person name="Ohtoshi R."/>
            <person name="Tomita M."/>
            <person name="Numata K."/>
            <person name="Arakawa K."/>
        </authorList>
    </citation>
    <scope>NUCLEOTIDE SEQUENCE [LARGE SCALE GENOMIC DNA]</scope>
</reference>
<gene>
    <name evidence="4" type="primary">GPI</name>
    <name evidence="4" type="ORF">EVAR_97701_1</name>
</gene>
<dbReference type="Gene3D" id="3.40.50.10490">
    <property type="entry name" value="Glucose-6-phosphate isomerase like protein, domain 1"/>
    <property type="match status" value="1"/>
</dbReference>
<dbReference type="GO" id="GO:0006096">
    <property type="term" value="P:glycolytic process"/>
    <property type="evidence" value="ECO:0007669"/>
    <property type="project" value="UniProtKB-KW"/>
</dbReference>
<keyword evidence="2" id="KW-0324">Glycolysis</keyword>
<dbReference type="GO" id="GO:0005829">
    <property type="term" value="C:cytosol"/>
    <property type="evidence" value="ECO:0007669"/>
    <property type="project" value="TreeGrafter"/>
</dbReference>
<proteinExistence type="predicted"/>
<evidence type="ECO:0000256" key="1">
    <source>
        <dbReference type="ARBA" id="ARBA00022432"/>
    </source>
</evidence>
<dbReference type="EMBL" id="BGZK01002668">
    <property type="protein sequence ID" value="GBP95694.1"/>
    <property type="molecule type" value="Genomic_DNA"/>
</dbReference>
<dbReference type="GO" id="GO:0097367">
    <property type="term" value="F:carbohydrate derivative binding"/>
    <property type="evidence" value="ECO:0007669"/>
    <property type="project" value="InterPro"/>
</dbReference>